<gene>
    <name evidence="2" type="ORF">BU14_2859s0001</name>
</gene>
<proteinExistence type="predicted"/>
<evidence type="ECO:0000313" key="2">
    <source>
        <dbReference type="EMBL" id="OSX68404.1"/>
    </source>
</evidence>
<evidence type="ECO:0000256" key="1">
    <source>
        <dbReference type="SAM" id="MobiDB-lite"/>
    </source>
</evidence>
<accession>A0A1X6NIG1</accession>
<dbReference type="Proteomes" id="UP000218209">
    <property type="component" value="Unassembled WGS sequence"/>
</dbReference>
<dbReference type="AlphaFoldDB" id="A0A1X6NIG1"/>
<sequence>MLLKSVDHPSSVVKSSTRRRTKAGVMGRRRVDLACSFDARRSAKRGMAGLGIVGVVGAGSVRNSQVVLAAWVGWSRQRRWGGRRAVKRSEGRRM</sequence>
<name>A0A1X6NIG1_PORUM</name>
<keyword evidence="3" id="KW-1185">Reference proteome</keyword>
<protein>
    <submittedName>
        <fullName evidence="2">Uncharacterized protein</fullName>
    </submittedName>
</protein>
<feature type="region of interest" description="Disordered" evidence="1">
    <location>
        <begin position="1"/>
        <end position="25"/>
    </location>
</feature>
<dbReference type="EMBL" id="KV920600">
    <property type="protein sequence ID" value="OSX68404.1"/>
    <property type="molecule type" value="Genomic_DNA"/>
</dbReference>
<organism evidence="2 3">
    <name type="scientific">Porphyra umbilicalis</name>
    <name type="common">Purple laver</name>
    <name type="synonym">Red alga</name>
    <dbReference type="NCBI Taxonomy" id="2786"/>
    <lineage>
        <taxon>Eukaryota</taxon>
        <taxon>Rhodophyta</taxon>
        <taxon>Bangiophyceae</taxon>
        <taxon>Bangiales</taxon>
        <taxon>Bangiaceae</taxon>
        <taxon>Porphyra</taxon>
    </lineage>
</organism>
<evidence type="ECO:0000313" key="3">
    <source>
        <dbReference type="Proteomes" id="UP000218209"/>
    </source>
</evidence>
<reference evidence="2 3" key="1">
    <citation type="submission" date="2017-03" db="EMBL/GenBank/DDBJ databases">
        <title>WGS assembly of Porphyra umbilicalis.</title>
        <authorList>
            <person name="Brawley S.H."/>
            <person name="Blouin N.A."/>
            <person name="Ficko-Blean E."/>
            <person name="Wheeler G.L."/>
            <person name="Lohr M."/>
            <person name="Goodson H.V."/>
            <person name="Jenkins J.W."/>
            <person name="Blaby-Haas C.E."/>
            <person name="Helliwell K.E."/>
            <person name="Chan C."/>
            <person name="Marriage T."/>
            <person name="Bhattacharya D."/>
            <person name="Klein A.S."/>
            <person name="Badis Y."/>
            <person name="Brodie J."/>
            <person name="Cao Y."/>
            <person name="Collen J."/>
            <person name="Dittami S.M."/>
            <person name="Gachon C.M."/>
            <person name="Green B.R."/>
            <person name="Karpowicz S."/>
            <person name="Kim J.W."/>
            <person name="Kudahl U."/>
            <person name="Lin S."/>
            <person name="Michel G."/>
            <person name="Mittag M."/>
            <person name="Olson B.J."/>
            <person name="Pangilinan J."/>
            <person name="Peng Y."/>
            <person name="Qiu H."/>
            <person name="Shu S."/>
            <person name="Singer J.T."/>
            <person name="Smith A.G."/>
            <person name="Sprecher B.N."/>
            <person name="Wagner V."/>
            <person name="Wang W."/>
            <person name="Wang Z.-Y."/>
            <person name="Yan J."/>
            <person name="Yarish C."/>
            <person name="Zoeuner-Riek S."/>
            <person name="Zhuang Y."/>
            <person name="Zou Y."/>
            <person name="Lindquist E.A."/>
            <person name="Grimwood J."/>
            <person name="Barry K."/>
            <person name="Rokhsar D.S."/>
            <person name="Schmutz J."/>
            <person name="Stiller J.W."/>
            <person name="Grossman A.R."/>
            <person name="Prochnik S.E."/>
        </authorList>
    </citation>
    <scope>NUCLEOTIDE SEQUENCE [LARGE SCALE GENOMIC DNA]</scope>
    <source>
        <strain evidence="2">4086291</strain>
    </source>
</reference>